<sequence>MIFRGIGVEGEASLVAYIEFQRRDR</sequence>
<dbReference type="EMBL" id="LXQA010543496">
    <property type="protein sequence ID" value="MCI58266.1"/>
    <property type="molecule type" value="Genomic_DNA"/>
</dbReference>
<protein>
    <submittedName>
        <fullName evidence="1">Uncharacterized protein</fullName>
    </submittedName>
</protein>
<comment type="caution">
    <text evidence="1">The sequence shown here is derived from an EMBL/GenBank/DDBJ whole genome shotgun (WGS) entry which is preliminary data.</text>
</comment>
<dbReference type="Proteomes" id="UP000265520">
    <property type="component" value="Unassembled WGS sequence"/>
</dbReference>
<accession>A0A392TDT2</accession>
<evidence type="ECO:0000313" key="1">
    <source>
        <dbReference type="EMBL" id="MCI58266.1"/>
    </source>
</evidence>
<proteinExistence type="predicted"/>
<reference evidence="1 2" key="1">
    <citation type="journal article" date="2018" name="Front. Plant Sci.">
        <title>Red Clover (Trifolium pratense) and Zigzag Clover (T. medium) - A Picture of Genomic Similarities and Differences.</title>
        <authorList>
            <person name="Dluhosova J."/>
            <person name="Istvanek J."/>
            <person name="Nedelnik J."/>
            <person name="Repkova J."/>
        </authorList>
    </citation>
    <scope>NUCLEOTIDE SEQUENCE [LARGE SCALE GENOMIC DNA]</scope>
    <source>
        <strain evidence="2">cv. 10/8</strain>
        <tissue evidence="1">Leaf</tissue>
    </source>
</reference>
<name>A0A392TDT2_9FABA</name>
<feature type="non-terminal residue" evidence="1">
    <location>
        <position position="25"/>
    </location>
</feature>
<evidence type="ECO:0000313" key="2">
    <source>
        <dbReference type="Proteomes" id="UP000265520"/>
    </source>
</evidence>
<dbReference type="AlphaFoldDB" id="A0A392TDT2"/>
<keyword evidence="2" id="KW-1185">Reference proteome</keyword>
<organism evidence="1 2">
    <name type="scientific">Trifolium medium</name>
    <dbReference type="NCBI Taxonomy" id="97028"/>
    <lineage>
        <taxon>Eukaryota</taxon>
        <taxon>Viridiplantae</taxon>
        <taxon>Streptophyta</taxon>
        <taxon>Embryophyta</taxon>
        <taxon>Tracheophyta</taxon>
        <taxon>Spermatophyta</taxon>
        <taxon>Magnoliopsida</taxon>
        <taxon>eudicotyledons</taxon>
        <taxon>Gunneridae</taxon>
        <taxon>Pentapetalae</taxon>
        <taxon>rosids</taxon>
        <taxon>fabids</taxon>
        <taxon>Fabales</taxon>
        <taxon>Fabaceae</taxon>
        <taxon>Papilionoideae</taxon>
        <taxon>50 kb inversion clade</taxon>
        <taxon>NPAAA clade</taxon>
        <taxon>Hologalegina</taxon>
        <taxon>IRL clade</taxon>
        <taxon>Trifolieae</taxon>
        <taxon>Trifolium</taxon>
    </lineage>
</organism>